<dbReference type="Proteomes" id="UP001203069">
    <property type="component" value="Unassembled WGS sequence"/>
</dbReference>
<dbReference type="PROSITE" id="PS51352">
    <property type="entry name" value="THIOREDOXIN_2"/>
    <property type="match status" value="1"/>
</dbReference>
<dbReference type="Gene3D" id="3.40.30.10">
    <property type="entry name" value="Glutaredoxin"/>
    <property type="match status" value="1"/>
</dbReference>
<dbReference type="SUPFAM" id="SSF52833">
    <property type="entry name" value="Thioredoxin-like"/>
    <property type="match status" value="1"/>
</dbReference>
<evidence type="ECO:0000256" key="2">
    <source>
        <dbReference type="ARBA" id="ARBA00023284"/>
    </source>
</evidence>
<feature type="signal peptide" evidence="3">
    <location>
        <begin position="1"/>
        <end position="22"/>
    </location>
</feature>
<dbReference type="InterPro" id="IPR013766">
    <property type="entry name" value="Thioredoxin_domain"/>
</dbReference>
<reference evidence="5 6" key="1">
    <citation type="submission" date="2022-02" db="EMBL/GenBank/DDBJ databases">
        <title>Description of Brenneria tiliae sp. nov. isolated from symptomatic Tilia x moltkei and Tilia x europaea trees in the UK.</title>
        <authorList>
            <person name="Kile H."/>
        </authorList>
    </citation>
    <scope>NUCLEOTIDE SEQUENCE [LARGE SCALE GENOMIC DNA]</scope>
    <source>
        <strain evidence="5 6">MC1SB4.1</strain>
    </source>
</reference>
<accession>A0ABT0MMW4</accession>
<dbReference type="InterPro" id="IPR050824">
    <property type="entry name" value="Thiol_disulfide_DsbA"/>
</dbReference>
<dbReference type="PROSITE" id="PS00194">
    <property type="entry name" value="THIOREDOXIN_1"/>
    <property type="match status" value="1"/>
</dbReference>
<evidence type="ECO:0000259" key="4">
    <source>
        <dbReference type="PROSITE" id="PS51352"/>
    </source>
</evidence>
<dbReference type="InterPro" id="IPR023205">
    <property type="entry name" value="DsbA/DsbL"/>
</dbReference>
<comment type="caution">
    <text evidence="5">The sequence shown here is derived from an EMBL/GenBank/DDBJ whole genome shotgun (WGS) entry which is preliminary data.</text>
</comment>
<organism evidence="5 6">
    <name type="scientific">Brenneria tiliae</name>
    <dbReference type="NCBI Taxonomy" id="2914984"/>
    <lineage>
        <taxon>Bacteria</taxon>
        <taxon>Pseudomonadati</taxon>
        <taxon>Pseudomonadota</taxon>
        <taxon>Gammaproteobacteria</taxon>
        <taxon>Enterobacterales</taxon>
        <taxon>Pectobacteriaceae</taxon>
        <taxon>Brenneria</taxon>
    </lineage>
</organism>
<feature type="domain" description="Thioredoxin" evidence="4">
    <location>
        <begin position="16"/>
        <end position="150"/>
    </location>
</feature>
<evidence type="ECO:0000313" key="6">
    <source>
        <dbReference type="Proteomes" id="UP001203069"/>
    </source>
</evidence>
<sequence>MRNLILTAMLAMASLFGMAAQADDYTAGKEYVELSSPVPVSQPGKIEVVELFWYGCPHCYAFEPTIVPWSEKLPADVHFVRLPALFGGIWNVHGQMFLTLESMGVEHDVHNAVFEAIHKEHKKLATPEEMADFLAGKGVDKEKFLSTYNS</sequence>
<keyword evidence="6" id="KW-1185">Reference proteome</keyword>
<dbReference type="PANTHER" id="PTHR35891">
    <property type="entry name" value="THIOL:DISULFIDE INTERCHANGE PROTEIN DSBA"/>
    <property type="match status" value="1"/>
</dbReference>
<evidence type="ECO:0000313" key="5">
    <source>
        <dbReference type="EMBL" id="MCL2891190.1"/>
    </source>
</evidence>
<proteinExistence type="predicted"/>
<dbReference type="CDD" id="cd03019">
    <property type="entry name" value="DsbA_DsbA"/>
    <property type="match status" value="1"/>
</dbReference>
<evidence type="ECO:0000256" key="3">
    <source>
        <dbReference type="SAM" id="SignalP"/>
    </source>
</evidence>
<dbReference type="PANTHER" id="PTHR35891:SF2">
    <property type="entry name" value="THIOL:DISULFIDE INTERCHANGE PROTEIN DSBA"/>
    <property type="match status" value="1"/>
</dbReference>
<evidence type="ECO:0000256" key="1">
    <source>
        <dbReference type="ARBA" id="ARBA00022729"/>
    </source>
</evidence>
<dbReference type="InterPro" id="IPR017937">
    <property type="entry name" value="Thioredoxin_CS"/>
</dbReference>
<protein>
    <submittedName>
        <fullName evidence="5">Thiol:disulfide interchange protein DsbA</fullName>
    </submittedName>
</protein>
<keyword evidence="1 3" id="KW-0732">Signal</keyword>
<keyword evidence="2" id="KW-0676">Redox-active center</keyword>
<feature type="non-terminal residue" evidence="5">
    <location>
        <position position="150"/>
    </location>
</feature>
<gene>
    <name evidence="5" type="primary">dsbA</name>
    <name evidence="5" type="ORF">MFP26_00320</name>
</gene>
<dbReference type="InterPro" id="IPR036249">
    <property type="entry name" value="Thioredoxin-like_sf"/>
</dbReference>
<feature type="chain" id="PRO_5046939331" evidence="3">
    <location>
        <begin position="23"/>
        <end position="150"/>
    </location>
</feature>
<dbReference type="RefSeq" id="WP_249243226.1">
    <property type="nucleotide sequence ID" value="NZ_JAKPBZ010000057.1"/>
</dbReference>
<dbReference type="EMBL" id="JAKPBZ010000057">
    <property type="protein sequence ID" value="MCL2891190.1"/>
    <property type="molecule type" value="Genomic_DNA"/>
</dbReference>
<name>A0ABT0MMW4_9GAMM</name>